<dbReference type="GO" id="GO:0140359">
    <property type="term" value="F:ABC-type transporter activity"/>
    <property type="evidence" value="ECO:0007669"/>
    <property type="project" value="InterPro"/>
</dbReference>
<sequence>MLPFLWQLGALIHKNLLVSVVRRPVGFVLSTYVVPLAILALLLSITSLVPAFENYGVSQPAPIRPLADTVTKKLVVVRPPELGGDVDSVIETFTRPIKRELVVFQDSESSVLSLCLPNTKAVSPCHAVVVFRDSPLTTGAANSSVNGHVWNYTILAEPARNNRAIDLVKHKSDQEDLYLPLQLAVNSAITNSSTTPETVMFTPEQQAGSVDKPSARSADLVAKVFAFALIAAHFTIIYRLTSFITSERDAGLSQLIDSMGGGGIISTRVLSWVLTFDLVALPCYMGFAILYQRLVFQAAGFGTLLGWQILYGFAVNSSTAFAAAFFSKSRVSAIYVMFIFFLLSIIAQMYASETKPHPEAAVVSFLSALFPSSNNVYFVQQLALWQIDGHAAETSKFPPEVPRLFSESYQVTLGAMLGFLAMNILMYTVAAIAIEKLFHGIHFRKRNFSSVAQDSAGPIAQTLDVKKRFDPSLLTRVFCCGRRKPVQAVDGVHFEAHAGQIMCLVGPNGSGKTTTLHMMSGFISPTGGSIAFAAKPSQVGICPQRNTLWDELTVEEHVYLWDRVKAGNRSRVELDQLIEQCDLAPKRKFKAMQLSGGQKRKLQLACMFVGDSSVCLIDECTSGLDPLSRRAIWEILLEQRSRRSIILTTHFLDEVDVLADHIVLLADGKVKCQGSSAQLKNMYGGGYRVIAPLSAAQVCNDYPFTVHQDRLIYEVADSQRAAHMISSFAARGMTDVAISGPQFEDVFLNLLGDDDLLESVKTAAKSDGSFAMTPGRVTSFWSQFALLYMKRWTVFRRSWGPYLFVILVPVVATLLLSTLLIENQTPSCDALQDTMFSQETPVLMWNGSCAQDTSCLQLSLAPQAANASLLELVGKRYSELKQVDPTMYRDLVVVQNTRDEMLRYIAQNGTKAGHGGVFTGSSTEAPLIAYRMSFGLQSASLLLDVWSQMQSGLEINTSQQLLPKSRKGGVESVLAYVFFFCLIQAVYPAFFALYPAMEKARKIRALQYANGVRRAPLWVAYSTFDLFWILFLSVAIYFCSSPLMQFNGPVILLLPVLVLYGLSATLMGYISGHFTNGPLKAFLVTFGLGMVSYTIIGISLAVSDAAAASGQSGDSMGGVTFGANLFMPIGNVFRTLLLGLNLMGAGCKDGQPVPAGSLNGFGGPLLYLSLEIVVLLLVLIWLEGGMPRMVCAKARPIPRQNEDVELHVMQSTDKQGKEGVAGEVTRTETACSDLYRALHVSKAFGSNRAVDDVTFGLARGEVMALLGPNGAGKSTLVNMVQGELSPDEGKILLCQEDSRSPAAKKNLGVCPQYDALDFMNTRDHLIFYARIKGIKRPKADVEYLMERLSLTPHAKTQTSKLSGGNKRKLMLAIALMGTPPIVVLDEPTSFMDAVAKRSFWKIIQDIADERSVLLTTHSMEEADALATRTAIMARRFLAVGTTQGLCERYGNIYYVNLVLASAPMSSADEMNRVWEWVQSRVPGVRFEREMLGGQVRCTFPAASSGATKATPVAALIEALEQDKEKIGVEFYSISGPTLENVFLSVIRENQVQEEDGAGTKPFWKRLRRRG</sequence>
<feature type="transmembrane region" description="Helical" evidence="10">
    <location>
        <begin position="269"/>
        <end position="292"/>
    </location>
</feature>
<evidence type="ECO:0000256" key="4">
    <source>
        <dbReference type="ARBA" id="ARBA00022692"/>
    </source>
</evidence>
<dbReference type="PANTHER" id="PTHR19229">
    <property type="entry name" value="ATP-BINDING CASSETTE TRANSPORTER SUBFAMILY A ABCA"/>
    <property type="match status" value="1"/>
</dbReference>
<evidence type="ECO:0000313" key="13">
    <source>
        <dbReference type="Proteomes" id="UP000054481"/>
    </source>
</evidence>
<dbReference type="SUPFAM" id="SSF52540">
    <property type="entry name" value="P-loop containing nucleoside triphosphate hydrolases"/>
    <property type="match status" value="2"/>
</dbReference>
<keyword evidence="5" id="KW-0677">Repeat</keyword>
<evidence type="ECO:0000256" key="10">
    <source>
        <dbReference type="SAM" id="Phobius"/>
    </source>
</evidence>
<dbReference type="Proteomes" id="UP000054481">
    <property type="component" value="Unassembled WGS sequence"/>
</dbReference>
<dbReference type="PROSITE" id="PS50893">
    <property type="entry name" value="ABC_TRANSPORTER_2"/>
    <property type="match status" value="2"/>
</dbReference>
<proteinExistence type="inferred from homology"/>
<feature type="transmembrane region" description="Helical" evidence="10">
    <location>
        <begin position="1122"/>
        <end position="1144"/>
    </location>
</feature>
<dbReference type="PROSITE" id="PS00211">
    <property type="entry name" value="ABC_TRANSPORTER_1"/>
    <property type="match status" value="2"/>
</dbReference>
<dbReference type="EMBL" id="KQ030521">
    <property type="protein sequence ID" value="KJZ74970.1"/>
    <property type="molecule type" value="Genomic_DNA"/>
</dbReference>
<feature type="transmembrane region" description="Helical" evidence="10">
    <location>
        <begin position="1050"/>
        <end position="1070"/>
    </location>
</feature>
<feature type="transmembrane region" description="Helical" evidence="10">
    <location>
        <begin position="411"/>
        <end position="434"/>
    </location>
</feature>
<protein>
    <recommendedName>
        <fullName evidence="11">ABC transporter domain-containing protein</fullName>
    </recommendedName>
</protein>
<dbReference type="InterPro" id="IPR003439">
    <property type="entry name" value="ABC_transporter-like_ATP-bd"/>
</dbReference>
<dbReference type="InterPro" id="IPR003593">
    <property type="entry name" value="AAA+_ATPase"/>
</dbReference>
<dbReference type="InterPro" id="IPR017871">
    <property type="entry name" value="ABC_transporter-like_CS"/>
</dbReference>
<evidence type="ECO:0000256" key="9">
    <source>
        <dbReference type="ARBA" id="ARBA00023136"/>
    </source>
</evidence>
<comment type="similarity">
    <text evidence="2">Belongs to the ABC transporter superfamily. ABCA family.</text>
</comment>
<evidence type="ECO:0000256" key="7">
    <source>
        <dbReference type="ARBA" id="ARBA00022840"/>
    </source>
</evidence>
<dbReference type="InterPro" id="IPR027417">
    <property type="entry name" value="P-loop_NTPase"/>
</dbReference>
<feature type="transmembrane region" description="Helical" evidence="10">
    <location>
        <begin position="973"/>
        <end position="994"/>
    </location>
</feature>
<keyword evidence="4 10" id="KW-0812">Transmembrane</keyword>
<dbReference type="Pfam" id="PF12698">
    <property type="entry name" value="ABC2_membrane_3"/>
    <property type="match status" value="1"/>
</dbReference>
<dbReference type="SMART" id="SM00382">
    <property type="entry name" value="AAA"/>
    <property type="match status" value="2"/>
</dbReference>
<dbReference type="OrthoDB" id="8061355at2759"/>
<feature type="transmembrane region" description="Helical" evidence="10">
    <location>
        <begin position="799"/>
        <end position="821"/>
    </location>
</feature>
<evidence type="ECO:0000313" key="12">
    <source>
        <dbReference type="EMBL" id="KJZ74970.1"/>
    </source>
</evidence>
<comment type="subcellular location">
    <subcellularLocation>
        <location evidence="1">Membrane</location>
        <topology evidence="1">Multi-pass membrane protein</topology>
    </subcellularLocation>
</comment>
<keyword evidence="3" id="KW-0813">Transport</keyword>
<evidence type="ECO:0000256" key="1">
    <source>
        <dbReference type="ARBA" id="ARBA00004141"/>
    </source>
</evidence>
<feature type="transmembrane region" description="Helical" evidence="10">
    <location>
        <begin position="1165"/>
        <end position="1182"/>
    </location>
</feature>
<feature type="transmembrane region" description="Helical" evidence="10">
    <location>
        <begin position="304"/>
        <end position="326"/>
    </location>
</feature>
<dbReference type="GO" id="GO:0016020">
    <property type="term" value="C:membrane"/>
    <property type="evidence" value="ECO:0007669"/>
    <property type="project" value="InterPro"/>
</dbReference>
<feature type="transmembrane region" description="Helical" evidence="10">
    <location>
        <begin position="1082"/>
        <end position="1102"/>
    </location>
</feature>
<evidence type="ECO:0000256" key="2">
    <source>
        <dbReference type="ARBA" id="ARBA00008869"/>
    </source>
</evidence>
<reference evidence="12 13" key="1">
    <citation type="journal article" date="2014" name="Genome Biol. Evol.">
        <title>Comparative genomics and transcriptomics analyses reveal divergent lifestyle features of nematode endoparasitic fungus Hirsutella minnesotensis.</title>
        <authorList>
            <person name="Lai Y."/>
            <person name="Liu K."/>
            <person name="Zhang X."/>
            <person name="Zhang X."/>
            <person name="Li K."/>
            <person name="Wang N."/>
            <person name="Shu C."/>
            <person name="Wu Y."/>
            <person name="Wang C."/>
            <person name="Bushley K.E."/>
            <person name="Xiang M."/>
            <person name="Liu X."/>
        </authorList>
    </citation>
    <scope>NUCLEOTIDE SEQUENCE [LARGE SCALE GENOMIC DNA]</scope>
    <source>
        <strain evidence="12 13">3608</strain>
    </source>
</reference>
<dbReference type="Gene3D" id="3.40.50.300">
    <property type="entry name" value="P-loop containing nucleotide triphosphate hydrolases"/>
    <property type="match status" value="2"/>
</dbReference>
<keyword evidence="6" id="KW-0547">Nucleotide-binding</keyword>
<evidence type="ECO:0000256" key="5">
    <source>
        <dbReference type="ARBA" id="ARBA00022737"/>
    </source>
</evidence>
<dbReference type="GO" id="GO:0016887">
    <property type="term" value="F:ATP hydrolysis activity"/>
    <property type="evidence" value="ECO:0007669"/>
    <property type="project" value="InterPro"/>
</dbReference>
<accession>A0A0F7ZP67</accession>
<keyword evidence="8 10" id="KW-1133">Transmembrane helix</keyword>
<feature type="transmembrane region" description="Helical" evidence="10">
    <location>
        <begin position="1015"/>
        <end position="1038"/>
    </location>
</feature>
<keyword evidence="7" id="KW-0067">ATP-binding</keyword>
<dbReference type="Pfam" id="PF00005">
    <property type="entry name" value="ABC_tran"/>
    <property type="match status" value="2"/>
</dbReference>
<feature type="domain" description="ABC transporter" evidence="11">
    <location>
        <begin position="1235"/>
        <end position="1458"/>
    </location>
</feature>
<evidence type="ECO:0000256" key="6">
    <source>
        <dbReference type="ARBA" id="ARBA00022741"/>
    </source>
</evidence>
<dbReference type="InterPro" id="IPR013525">
    <property type="entry name" value="ABC2_TM"/>
</dbReference>
<name>A0A0F7ZP67_9HYPO</name>
<dbReference type="GO" id="GO:0005524">
    <property type="term" value="F:ATP binding"/>
    <property type="evidence" value="ECO:0007669"/>
    <property type="project" value="UniProtKB-KW"/>
</dbReference>
<feature type="transmembrane region" description="Helical" evidence="10">
    <location>
        <begin position="32"/>
        <end position="52"/>
    </location>
</feature>
<keyword evidence="13" id="KW-1185">Reference proteome</keyword>
<dbReference type="PANTHER" id="PTHR19229:SF36">
    <property type="entry name" value="ATP-BINDING CASSETTE SUB-FAMILY A MEMBER 2"/>
    <property type="match status" value="1"/>
</dbReference>
<feature type="transmembrane region" description="Helical" evidence="10">
    <location>
        <begin position="333"/>
        <end position="351"/>
    </location>
</feature>
<gene>
    <name evidence="12" type="ORF">HIM_05701</name>
</gene>
<organism evidence="12 13">
    <name type="scientific">Hirsutella minnesotensis 3608</name>
    <dbReference type="NCBI Taxonomy" id="1043627"/>
    <lineage>
        <taxon>Eukaryota</taxon>
        <taxon>Fungi</taxon>
        <taxon>Dikarya</taxon>
        <taxon>Ascomycota</taxon>
        <taxon>Pezizomycotina</taxon>
        <taxon>Sordariomycetes</taxon>
        <taxon>Hypocreomycetidae</taxon>
        <taxon>Hypocreales</taxon>
        <taxon>Ophiocordycipitaceae</taxon>
        <taxon>Hirsutella</taxon>
    </lineage>
</organism>
<keyword evidence="9 10" id="KW-0472">Membrane</keyword>
<dbReference type="InterPro" id="IPR026082">
    <property type="entry name" value="ABCA"/>
</dbReference>
<dbReference type="CDD" id="cd03263">
    <property type="entry name" value="ABC_subfamily_A"/>
    <property type="match status" value="2"/>
</dbReference>
<evidence type="ECO:0000259" key="11">
    <source>
        <dbReference type="PROSITE" id="PS50893"/>
    </source>
</evidence>
<evidence type="ECO:0000256" key="8">
    <source>
        <dbReference type="ARBA" id="ARBA00022989"/>
    </source>
</evidence>
<feature type="domain" description="ABC transporter" evidence="11">
    <location>
        <begin position="460"/>
        <end position="692"/>
    </location>
</feature>
<evidence type="ECO:0000256" key="3">
    <source>
        <dbReference type="ARBA" id="ARBA00022448"/>
    </source>
</evidence>
<dbReference type="GO" id="GO:0005319">
    <property type="term" value="F:lipid transporter activity"/>
    <property type="evidence" value="ECO:0007669"/>
    <property type="project" value="TreeGrafter"/>
</dbReference>